<evidence type="ECO:0000259" key="2">
    <source>
        <dbReference type="Pfam" id="PF05229"/>
    </source>
</evidence>
<dbReference type="InterPro" id="IPR053167">
    <property type="entry name" value="Spore_coat_component"/>
</dbReference>
<keyword evidence="1" id="KW-0732">Signal</keyword>
<feature type="signal peptide" evidence="1">
    <location>
        <begin position="1"/>
        <end position="25"/>
    </location>
</feature>
<evidence type="ECO:0000256" key="1">
    <source>
        <dbReference type="SAM" id="SignalP"/>
    </source>
</evidence>
<dbReference type="Pfam" id="PF05229">
    <property type="entry name" value="SCPU"/>
    <property type="match status" value="2"/>
</dbReference>
<reference evidence="3" key="1">
    <citation type="submission" date="2022-12" db="EMBL/GenBank/DDBJ databases">
        <title>Complete genome sequence of an Australian strain of Rouxiella badensis DAR84756 and resolution of the R. badensis DSM100043 and R. chamberiensis DSM28324 genomes.</title>
        <authorList>
            <person name="Paul S."/>
            <person name="Anderson P.J."/>
            <person name="Maynard G."/>
            <person name="Dyall-Smith M."/>
            <person name="Kudinha T."/>
        </authorList>
    </citation>
    <scope>NUCLEOTIDE SEQUENCE</scope>
    <source>
        <strain evidence="3">DSM 28324</strain>
    </source>
</reference>
<dbReference type="RefSeq" id="WP_045049144.1">
    <property type="nucleotide sequence ID" value="NZ_CP114058.1"/>
</dbReference>
<keyword evidence="3" id="KW-0946">Virion</keyword>
<dbReference type="Proteomes" id="UP001164712">
    <property type="component" value="Chromosome"/>
</dbReference>
<gene>
    <name evidence="3" type="ORF">O1V66_20375</name>
</gene>
<keyword evidence="4" id="KW-1185">Reference proteome</keyword>
<proteinExistence type="predicted"/>
<name>A0ABY7HNY9_9GAMM</name>
<dbReference type="PANTHER" id="PTHR37089:SF1">
    <property type="entry name" value="MEMBRANE PROTEIN"/>
    <property type="match status" value="1"/>
</dbReference>
<keyword evidence="3" id="KW-0167">Capsid protein</keyword>
<sequence length="328" mass="33892">MRKATGIRAVLLLLSSLAGMGTALADCTNGAGAAVGSASFGTQSSFTINGTSQLVTANTGYSCSGNVLSLLSTNTIRLTLSSSTNASGSTPRLYAPANGSTPAAYVPYTLCIDSGCATTLPVGNSYTNSQTSLLGLLGLFTGTNGTLPLYLKTSLANVPAGTYTDTLNLSWASHVCFIGLLGLCIYTDQTATTTIPVTLVVTNYCYLDSAPNVSFGSNPFPSSFTTPVTSNSLSVRCTQSAAYTIKMASSNPLSGQYRQMSSLINGTTYYLQYQLLKADSTVWTPTNDLAATGNGNSQAVSYTAQVNTSQANVPAGNYSDTVTVTVTY</sequence>
<evidence type="ECO:0000313" key="4">
    <source>
        <dbReference type="Proteomes" id="UP001164712"/>
    </source>
</evidence>
<dbReference type="PANTHER" id="PTHR37089">
    <property type="entry name" value="PROTEIN U-RELATED"/>
    <property type="match status" value="1"/>
</dbReference>
<dbReference type="SMART" id="SM00972">
    <property type="entry name" value="SCPU"/>
    <property type="match status" value="2"/>
</dbReference>
<protein>
    <submittedName>
        <fullName evidence="3">Spore coat protein U domain-containing protein</fullName>
    </submittedName>
</protein>
<accession>A0ABY7HNY9</accession>
<dbReference type="InterPro" id="IPR007893">
    <property type="entry name" value="Spore_coat_U/FanG"/>
</dbReference>
<evidence type="ECO:0000313" key="3">
    <source>
        <dbReference type="EMBL" id="WAT01079.1"/>
    </source>
</evidence>
<feature type="domain" description="Spore coat protein U/FanG" evidence="2">
    <location>
        <begin position="192"/>
        <end position="325"/>
    </location>
</feature>
<feature type="chain" id="PRO_5047548816" evidence="1">
    <location>
        <begin position="26"/>
        <end position="328"/>
    </location>
</feature>
<organism evidence="3 4">
    <name type="scientific">Rouxiella chamberiensis</name>
    <dbReference type="NCBI Taxonomy" id="1513468"/>
    <lineage>
        <taxon>Bacteria</taxon>
        <taxon>Pseudomonadati</taxon>
        <taxon>Pseudomonadota</taxon>
        <taxon>Gammaproteobacteria</taxon>
        <taxon>Enterobacterales</taxon>
        <taxon>Yersiniaceae</taxon>
        <taxon>Rouxiella</taxon>
    </lineage>
</organism>
<feature type="domain" description="Spore coat protein U/FanG" evidence="2">
    <location>
        <begin position="22"/>
        <end position="168"/>
    </location>
</feature>
<dbReference type="EMBL" id="CP114058">
    <property type="protein sequence ID" value="WAT01079.1"/>
    <property type="molecule type" value="Genomic_DNA"/>
</dbReference>